<dbReference type="AlphaFoldDB" id="Q2GDX2"/>
<dbReference type="STRING" id="222891.NSE_0439"/>
<evidence type="ECO:0000313" key="2">
    <source>
        <dbReference type="Proteomes" id="UP000001942"/>
    </source>
</evidence>
<dbReference type="EMBL" id="CP000237">
    <property type="protein sequence ID" value="ABD46397.1"/>
    <property type="molecule type" value="Genomic_DNA"/>
</dbReference>
<protein>
    <submittedName>
        <fullName evidence="1">Uncharacterized protein</fullName>
    </submittedName>
</protein>
<accession>Q2GDX2</accession>
<keyword evidence="2" id="KW-1185">Reference proteome</keyword>
<proteinExistence type="predicted"/>
<dbReference type="Proteomes" id="UP000001942">
    <property type="component" value="Chromosome"/>
</dbReference>
<name>Q2GDX2_EHRS3</name>
<sequence length="74" mass="8416">MYTVALSKEFVNSHRVLHIFVLGSLCSEYNFLTSFVNFPNRDILEVEVFVSASNCESLRILLSNEKVWDSAVSV</sequence>
<dbReference type="KEGG" id="nse:NSE_0439"/>
<dbReference type="HOGENOM" id="CLU_2684113_0_0_5"/>
<gene>
    <name evidence="1" type="ordered locus">NSE_0439</name>
</gene>
<evidence type="ECO:0000313" key="1">
    <source>
        <dbReference type="EMBL" id="ABD46397.1"/>
    </source>
</evidence>
<reference evidence="1 2" key="1">
    <citation type="journal article" date="2006" name="PLoS Genet.">
        <title>Comparative genomics of emerging human ehrlichiosis agents.</title>
        <authorList>
            <person name="Dunning Hotopp J.C."/>
            <person name="Lin M."/>
            <person name="Madupu R."/>
            <person name="Crabtree J."/>
            <person name="Angiuoli S.V."/>
            <person name="Eisen J.A."/>
            <person name="Seshadri R."/>
            <person name="Ren Q."/>
            <person name="Wu M."/>
            <person name="Utterback T.R."/>
            <person name="Smith S."/>
            <person name="Lewis M."/>
            <person name="Khouri H."/>
            <person name="Zhang C."/>
            <person name="Niu H."/>
            <person name="Lin Q."/>
            <person name="Ohashi N."/>
            <person name="Zhi N."/>
            <person name="Nelson W."/>
            <person name="Brinkac L.M."/>
            <person name="Dodson R.J."/>
            <person name="Rosovitz M.J."/>
            <person name="Sundaram J."/>
            <person name="Daugherty S.C."/>
            <person name="Davidsen T."/>
            <person name="Durkin A.S."/>
            <person name="Gwinn M."/>
            <person name="Haft D.H."/>
            <person name="Selengut J.D."/>
            <person name="Sullivan S.A."/>
            <person name="Zafar N."/>
            <person name="Zhou L."/>
            <person name="Benahmed F."/>
            <person name="Forberger H."/>
            <person name="Halpin R."/>
            <person name="Mulligan S."/>
            <person name="Robinson J."/>
            <person name="White O."/>
            <person name="Rikihisa Y."/>
            <person name="Tettelin H."/>
        </authorList>
    </citation>
    <scope>NUCLEOTIDE SEQUENCE [LARGE SCALE GENOMIC DNA]</scope>
    <source>
        <strain evidence="2">ATCC VR-367 / Miyayama</strain>
    </source>
</reference>
<organism evidence="1 2">
    <name type="scientific">Ehrlichia sennetsu (strain ATCC VR-367 / Miyayama)</name>
    <name type="common">Neorickettsia sennetsu</name>
    <dbReference type="NCBI Taxonomy" id="222891"/>
    <lineage>
        <taxon>Bacteria</taxon>
        <taxon>Pseudomonadati</taxon>
        <taxon>Pseudomonadota</taxon>
        <taxon>Alphaproteobacteria</taxon>
        <taxon>Rickettsiales</taxon>
        <taxon>Anaplasmataceae</taxon>
        <taxon>Ehrlichia</taxon>
    </lineage>
</organism>